<dbReference type="Proteomes" id="UP000265520">
    <property type="component" value="Unassembled WGS sequence"/>
</dbReference>
<evidence type="ECO:0000256" key="1">
    <source>
        <dbReference type="SAM" id="MobiDB-lite"/>
    </source>
</evidence>
<keyword evidence="3" id="KW-1185">Reference proteome</keyword>
<sequence>MAGRRCNNTSWSPPPRGTLKMNVDAHLS</sequence>
<name>A0A392TS63_9FABA</name>
<reference evidence="2 3" key="1">
    <citation type="journal article" date="2018" name="Front. Plant Sci.">
        <title>Red Clover (Trifolium pratense) and Zigzag Clover (T. medium) - A Picture of Genomic Similarities and Differences.</title>
        <authorList>
            <person name="Dluhosova J."/>
            <person name="Istvanek J."/>
            <person name="Nedelnik J."/>
            <person name="Repkova J."/>
        </authorList>
    </citation>
    <scope>NUCLEOTIDE SEQUENCE [LARGE SCALE GENOMIC DNA]</scope>
    <source>
        <strain evidence="3">cv. 10/8</strain>
        <tissue evidence="2">Leaf</tissue>
    </source>
</reference>
<feature type="compositionally biased region" description="Polar residues" evidence="1">
    <location>
        <begin position="1"/>
        <end position="11"/>
    </location>
</feature>
<feature type="non-terminal residue" evidence="2">
    <location>
        <position position="28"/>
    </location>
</feature>
<dbReference type="EMBL" id="LXQA010630513">
    <property type="protein sequence ID" value="MCI63070.1"/>
    <property type="molecule type" value="Genomic_DNA"/>
</dbReference>
<evidence type="ECO:0000313" key="2">
    <source>
        <dbReference type="EMBL" id="MCI63070.1"/>
    </source>
</evidence>
<comment type="caution">
    <text evidence="2">The sequence shown here is derived from an EMBL/GenBank/DDBJ whole genome shotgun (WGS) entry which is preliminary data.</text>
</comment>
<feature type="region of interest" description="Disordered" evidence="1">
    <location>
        <begin position="1"/>
        <end position="28"/>
    </location>
</feature>
<organism evidence="2 3">
    <name type="scientific">Trifolium medium</name>
    <dbReference type="NCBI Taxonomy" id="97028"/>
    <lineage>
        <taxon>Eukaryota</taxon>
        <taxon>Viridiplantae</taxon>
        <taxon>Streptophyta</taxon>
        <taxon>Embryophyta</taxon>
        <taxon>Tracheophyta</taxon>
        <taxon>Spermatophyta</taxon>
        <taxon>Magnoliopsida</taxon>
        <taxon>eudicotyledons</taxon>
        <taxon>Gunneridae</taxon>
        <taxon>Pentapetalae</taxon>
        <taxon>rosids</taxon>
        <taxon>fabids</taxon>
        <taxon>Fabales</taxon>
        <taxon>Fabaceae</taxon>
        <taxon>Papilionoideae</taxon>
        <taxon>50 kb inversion clade</taxon>
        <taxon>NPAAA clade</taxon>
        <taxon>Hologalegina</taxon>
        <taxon>IRL clade</taxon>
        <taxon>Trifolieae</taxon>
        <taxon>Trifolium</taxon>
    </lineage>
</organism>
<accession>A0A392TS63</accession>
<proteinExistence type="predicted"/>
<evidence type="ECO:0000313" key="3">
    <source>
        <dbReference type="Proteomes" id="UP000265520"/>
    </source>
</evidence>
<dbReference type="AlphaFoldDB" id="A0A392TS63"/>
<protein>
    <submittedName>
        <fullName evidence="2">Uncharacterized protein</fullName>
    </submittedName>
</protein>